<dbReference type="AlphaFoldDB" id="A0A9P4GWE5"/>
<dbReference type="PANTHER" id="PTHR38048">
    <property type="entry name" value="EXPRESSED PROTEIN"/>
    <property type="match status" value="1"/>
</dbReference>
<organism evidence="2 3">
    <name type="scientific">Setomelanomma holmii</name>
    <dbReference type="NCBI Taxonomy" id="210430"/>
    <lineage>
        <taxon>Eukaryota</taxon>
        <taxon>Fungi</taxon>
        <taxon>Dikarya</taxon>
        <taxon>Ascomycota</taxon>
        <taxon>Pezizomycotina</taxon>
        <taxon>Dothideomycetes</taxon>
        <taxon>Pleosporomycetidae</taxon>
        <taxon>Pleosporales</taxon>
        <taxon>Pleosporineae</taxon>
        <taxon>Phaeosphaeriaceae</taxon>
        <taxon>Setomelanomma</taxon>
    </lineage>
</organism>
<evidence type="ECO:0000259" key="1">
    <source>
        <dbReference type="Pfam" id="PF01814"/>
    </source>
</evidence>
<gene>
    <name evidence="2" type="ORF">EK21DRAFT_82445</name>
</gene>
<dbReference type="Gene3D" id="1.20.120.520">
    <property type="entry name" value="nmb1532 protein domain like"/>
    <property type="match status" value="1"/>
</dbReference>
<sequence>MSKPWADSPFPLMPIPGQPGAQTCPNPGVLAVCIEMANVHNTLLRALNSIYLQAPNITNATDIADFLLYTQAWADTVHHHHSSEEELFFPVVKELAAKSGISEDVMEPNVEQHHAFEPQVKAMIDWVAEVSDGKKEWDAKKLITLIDGFAETLTTHLHDEIKTLLKLEKCDGEAVKKAMADTAKVGAETADPYLVLPLVLGCTDKGYPGSENFPPLPFIVPWLNAYWFARRHKGCWRFNPCDHWGRPKPLQFV</sequence>
<comment type="caution">
    <text evidence="2">The sequence shown here is derived from an EMBL/GenBank/DDBJ whole genome shotgun (WGS) entry which is preliminary data.</text>
</comment>
<dbReference type="OrthoDB" id="58416at2759"/>
<dbReference type="EMBL" id="ML978445">
    <property type="protein sequence ID" value="KAF2022775.1"/>
    <property type="molecule type" value="Genomic_DNA"/>
</dbReference>
<proteinExistence type="predicted"/>
<dbReference type="InterPro" id="IPR012312">
    <property type="entry name" value="Hemerythrin-like"/>
</dbReference>
<keyword evidence="3" id="KW-1185">Reference proteome</keyword>
<feature type="domain" description="Hemerythrin-like" evidence="1">
    <location>
        <begin position="37"/>
        <end position="166"/>
    </location>
</feature>
<evidence type="ECO:0000313" key="2">
    <source>
        <dbReference type="EMBL" id="KAF2022775.1"/>
    </source>
</evidence>
<dbReference type="PANTHER" id="PTHR38048:SF2">
    <property type="entry name" value="HEMERYTHRIN-LIKE DOMAIN-CONTAINING PROTEIN"/>
    <property type="match status" value="1"/>
</dbReference>
<dbReference type="Proteomes" id="UP000799777">
    <property type="component" value="Unassembled WGS sequence"/>
</dbReference>
<dbReference type="CDD" id="cd12108">
    <property type="entry name" value="Hr-like"/>
    <property type="match status" value="1"/>
</dbReference>
<protein>
    <recommendedName>
        <fullName evidence="1">Hemerythrin-like domain-containing protein</fullName>
    </recommendedName>
</protein>
<dbReference type="InterPro" id="IPR053206">
    <property type="entry name" value="Dimeric_xanthone_biosynth"/>
</dbReference>
<accession>A0A9P4GWE5</accession>
<evidence type="ECO:0000313" key="3">
    <source>
        <dbReference type="Proteomes" id="UP000799777"/>
    </source>
</evidence>
<reference evidence="2" key="1">
    <citation type="journal article" date="2020" name="Stud. Mycol.">
        <title>101 Dothideomycetes genomes: a test case for predicting lifestyles and emergence of pathogens.</title>
        <authorList>
            <person name="Haridas S."/>
            <person name="Albert R."/>
            <person name="Binder M."/>
            <person name="Bloem J."/>
            <person name="Labutti K."/>
            <person name="Salamov A."/>
            <person name="Andreopoulos B."/>
            <person name="Baker S."/>
            <person name="Barry K."/>
            <person name="Bills G."/>
            <person name="Bluhm B."/>
            <person name="Cannon C."/>
            <person name="Castanera R."/>
            <person name="Culley D."/>
            <person name="Daum C."/>
            <person name="Ezra D."/>
            <person name="Gonzalez J."/>
            <person name="Henrissat B."/>
            <person name="Kuo A."/>
            <person name="Liang C."/>
            <person name="Lipzen A."/>
            <person name="Lutzoni F."/>
            <person name="Magnuson J."/>
            <person name="Mondo S."/>
            <person name="Nolan M."/>
            <person name="Ohm R."/>
            <person name="Pangilinan J."/>
            <person name="Park H.-J."/>
            <person name="Ramirez L."/>
            <person name="Alfaro M."/>
            <person name="Sun H."/>
            <person name="Tritt A."/>
            <person name="Yoshinaga Y."/>
            <person name="Zwiers L.-H."/>
            <person name="Turgeon B."/>
            <person name="Goodwin S."/>
            <person name="Spatafora J."/>
            <person name="Crous P."/>
            <person name="Grigoriev I."/>
        </authorList>
    </citation>
    <scope>NUCLEOTIDE SEQUENCE</scope>
    <source>
        <strain evidence="2">CBS 110217</strain>
    </source>
</reference>
<dbReference type="Pfam" id="PF01814">
    <property type="entry name" value="Hemerythrin"/>
    <property type="match status" value="1"/>
</dbReference>
<name>A0A9P4GWE5_9PLEO</name>